<dbReference type="AlphaFoldDB" id="A0A7S3GLG9"/>
<dbReference type="Pfam" id="PF13516">
    <property type="entry name" value="LRR_6"/>
    <property type="match status" value="5"/>
</dbReference>
<feature type="compositionally biased region" description="Basic and acidic residues" evidence="1">
    <location>
        <begin position="239"/>
        <end position="254"/>
    </location>
</feature>
<dbReference type="EMBL" id="HBIB01048970">
    <property type="protein sequence ID" value="CAE0269911.1"/>
    <property type="molecule type" value="Transcribed_RNA"/>
</dbReference>
<dbReference type="InterPro" id="IPR052394">
    <property type="entry name" value="LRR-containing"/>
</dbReference>
<proteinExistence type="predicted"/>
<organism evidence="2">
    <name type="scientific">Palpitomonas bilix</name>
    <dbReference type="NCBI Taxonomy" id="652834"/>
    <lineage>
        <taxon>Eukaryota</taxon>
        <taxon>Eukaryota incertae sedis</taxon>
    </lineage>
</organism>
<accession>A0A7S3GLG9</accession>
<dbReference type="PANTHER" id="PTHR24114">
    <property type="entry name" value="LEUCINE RICH REPEAT FAMILY PROTEIN"/>
    <property type="match status" value="1"/>
</dbReference>
<reference evidence="2" key="1">
    <citation type="submission" date="2021-01" db="EMBL/GenBank/DDBJ databases">
        <authorList>
            <person name="Corre E."/>
            <person name="Pelletier E."/>
            <person name="Niang G."/>
            <person name="Scheremetjew M."/>
            <person name="Finn R."/>
            <person name="Kale V."/>
            <person name="Holt S."/>
            <person name="Cochrane G."/>
            <person name="Meng A."/>
            <person name="Brown T."/>
            <person name="Cohen L."/>
        </authorList>
    </citation>
    <scope>NUCLEOTIDE SEQUENCE</scope>
    <source>
        <strain evidence="2">NIES-2562</strain>
    </source>
</reference>
<sequence>MPPKGGKEKTKKADLGPSLEERYAKVRSAFNSGCRSLGVSPQGHCQEQLAACYAEGSSKLILSEVVELPIFRALFDALLVDDLVNQLCFWRAGLGDEGAVYLGAFLSKRCITHLDLLDNNIGVKGAAALAQVMEKGRKVQTLVLDHNPLTEVGIRVMCGAMRANFDLKSLSLMYCRIGPAGGKIIADTLIANSRVAELQLKGNQLEGEGILAISQALRRNKFLESLDLSDNCLRDMYGNEEKKRKEKEKTDKEGTSSSPSTPSAMSTNGASSPRSESEMSRSALNTAETGVDGDVDSLRDSTSAPSNVLAIDGNMVTIGASNDALAEGTVKALLTEDSNGVASSPLKKDTVAMLSIAVMLKHNTTLKKLNLSFNLIGHKSAQILKDTITSAKATSNLAEFIVTERLDSKLFQDLVKFESAKKGKKGAGGKKKKKK</sequence>
<dbReference type="SMART" id="SM00368">
    <property type="entry name" value="LRR_RI"/>
    <property type="match status" value="5"/>
</dbReference>
<feature type="region of interest" description="Disordered" evidence="1">
    <location>
        <begin position="239"/>
        <end position="304"/>
    </location>
</feature>
<dbReference type="SUPFAM" id="SSF52047">
    <property type="entry name" value="RNI-like"/>
    <property type="match status" value="2"/>
</dbReference>
<dbReference type="PANTHER" id="PTHR24114:SF50">
    <property type="entry name" value="RNI-LIKE PROTEIN"/>
    <property type="match status" value="1"/>
</dbReference>
<protein>
    <submittedName>
        <fullName evidence="2">Uncharacterized protein</fullName>
    </submittedName>
</protein>
<gene>
    <name evidence="2" type="ORF">PBIL07802_LOCUS32264</name>
</gene>
<dbReference type="InterPro" id="IPR001611">
    <property type="entry name" value="Leu-rich_rpt"/>
</dbReference>
<dbReference type="InterPro" id="IPR032675">
    <property type="entry name" value="LRR_dom_sf"/>
</dbReference>
<evidence type="ECO:0000313" key="2">
    <source>
        <dbReference type="EMBL" id="CAE0269911.1"/>
    </source>
</evidence>
<name>A0A7S3GLG9_9EUKA</name>
<evidence type="ECO:0000256" key="1">
    <source>
        <dbReference type="SAM" id="MobiDB-lite"/>
    </source>
</evidence>
<dbReference type="Gene3D" id="3.80.10.10">
    <property type="entry name" value="Ribonuclease Inhibitor"/>
    <property type="match status" value="3"/>
</dbReference>